<dbReference type="InterPro" id="IPR000888">
    <property type="entry name" value="RmlC-like"/>
</dbReference>
<dbReference type="NCBIfam" id="TIGR01214">
    <property type="entry name" value="rmlD"/>
    <property type="match status" value="1"/>
</dbReference>
<dbReference type="UniPathway" id="UPA00124"/>
<evidence type="ECO:0000256" key="5">
    <source>
        <dbReference type="RuleBase" id="RU364082"/>
    </source>
</evidence>
<dbReference type="CDD" id="cd05254">
    <property type="entry name" value="dTDP_HR_like_SDR_e"/>
    <property type="match status" value="1"/>
</dbReference>
<dbReference type="SUPFAM" id="SSF51182">
    <property type="entry name" value="RmlC-like cupins"/>
    <property type="match status" value="1"/>
</dbReference>
<dbReference type="GO" id="GO:0019305">
    <property type="term" value="P:dTDP-rhamnose biosynthetic process"/>
    <property type="evidence" value="ECO:0007669"/>
    <property type="project" value="UniProtKB-UniPathway"/>
</dbReference>
<dbReference type="Pfam" id="PF00908">
    <property type="entry name" value="dTDP_sugar_isom"/>
    <property type="match status" value="1"/>
</dbReference>
<feature type="active site" description="Proton acceptor" evidence="3">
    <location>
        <position position="63"/>
    </location>
</feature>
<sequence length="444" mass="48301">MHIENTDIEGLLVLRLDVHGDNRGWFKEAWQREKMTAAGLPDFRPVQSNAAFNAEAGTTRGLHAEPWDKLVTVGTGRFQGGWCDLREGSPTHGRTVSVKVGPDTAVFVPRGVANGYQTLEDATTYLYLVNDHWSADAAYVNVSYRLIDWPLQPTNVSEKDLALPLDVPSVPPRRILVTGADGQVGRALRKVLPEAECVDREQFDITDPPARNWRQYSAIINAAARTDVDAAETDRAAAWAVNAQGPAKLARIAAENNLTLVQLSTDYVFDGTADRPYAEDDPVGPLSVYGASKAAGEAAAATAPKHYIVRTSWVVGEGKNFVGTMRGLAERGVQPQVVHDQKGRPTFADDLAKGIVHLLRTRPEYGVYQLTGGGDEVGFDELAMAVYAGVQRDPDMVHPVSSEQYFAGKAHAPRPSRGTMSTAKIEATGFTPQNWRVGLALYLL</sequence>
<comment type="function">
    <text evidence="5">Catalyzes the reduction of dTDP-6-deoxy-L-lyxo-4-hexulose to yield dTDP-L-rhamnose.</text>
</comment>
<reference evidence="7 8" key="1">
    <citation type="journal article" date="2020" name="Biotechnol. Biofuels">
        <title>New insights from the biogas microbiome by comprehensive genome-resolved metagenomics of nearly 1600 species originating from multiple anaerobic digesters.</title>
        <authorList>
            <person name="Campanaro S."/>
            <person name="Treu L."/>
            <person name="Rodriguez-R L.M."/>
            <person name="Kovalovszki A."/>
            <person name="Ziels R.M."/>
            <person name="Maus I."/>
            <person name="Zhu X."/>
            <person name="Kougias P.G."/>
            <person name="Basile A."/>
            <person name="Luo G."/>
            <person name="Schluter A."/>
            <person name="Konstantinidis K.T."/>
            <person name="Angelidaki I."/>
        </authorList>
    </citation>
    <scope>NUCLEOTIDE SEQUENCE [LARGE SCALE GENOMIC DNA]</scope>
    <source>
        <strain evidence="7">AS06rmzACSIP_235</strain>
    </source>
</reference>
<evidence type="ECO:0000256" key="2">
    <source>
        <dbReference type="ARBA" id="ARBA00010944"/>
    </source>
</evidence>
<comment type="pathway">
    <text evidence="5">Carbohydrate biosynthesis; dTDP-L-rhamnose biosynthesis.</text>
</comment>
<accession>A0A847HEG4</accession>
<dbReference type="InterPro" id="IPR029903">
    <property type="entry name" value="RmlD-like-bd"/>
</dbReference>
<dbReference type="Gene3D" id="3.90.25.10">
    <property type="entry name" value="UDP-galactose 4-epimerase, domain 1"/>
    <property type="match status" value="1"/>
</dbReference>
<keyword evidence="5" id="KW-0521">NADP</keyword>
<evidence type="ECO:0000256" key="4">
    <source>
        <dbReference type="PIRSR" id="PIRSR600888-3"/>
    </source>
</evidence>
<dbReference type="Proteomes" id="UP000523614">
    <property type="component" value="Unassembled WGS sequence"/>
</dbReference>
<dbReference type="InterPro" id="IPR036291">
    <property type="entry name" value="NAD(P)-bd_dom_sf"/>
</dbReference>
<dbReference type="GO" id="GO:0008831">
    <property type="term" value="F:dTDP-4-dehydrorhamnose reductase activity"/>
    <property type="evidence" value="ECO:0007669"/>
    <property type="project" value="UniProtKB-EC"/>
</dbReference>
<dbReference type="InterPro" id="IPR014710">
    <property type="entry name" value="RmlC-like_jellyroll"/>
</dbReference>
<name>A0A847HEG4_9CORY</name>
<dbReference type="Gene3D" id="3.40.50.720">
    <property type="entry name" value="NAD(P)-binding Rossmann-like Domain"/>
    <property type="match status" value="1"/>
</dbReference>
<organism evidence="7 8">
    <name type="scientific">Corynebacterium marinum</name>
    <dbReference type="NCBI Taxonomy" id="349751"/>
    <lineage>
        <taxon>Bacteria</taxon>
        <taxon>Bacillati</taxon>
        <taxon>Actinomycetota</taxon>
        <taxon>Actinomycetes</taxon>
        <taxon>Mycobacteriales</taxon>
        <taxon>Corynebacteriaceae</taxon>
        <taxon>Corynebacterium</taxon>
    </lineage>
</organism>
<comment type="similarity">
    <text evidence="2 5">Belongs to the dTDP-4-dehydrorhamnose reductase family.</text>
</comment>
<feature type="site" description="Participates in a stacking interaction with the thymidine ring of dTDP-4-oxo-6-deoxyglucose" evidence="4">
    <location>
        <position position="133"/>
    </location>
</feature>
<dbReference type="PANTHER" id="PTHR10491:SF4">
    <property type="entry name" value="METHIONINE ADENOSYLTRANSFERASE 2 SUBUNIT BETA"/>
    <property type="match status" value="1"/>
</dbReference>
<dbReference type="EC" id="1.1.1.133" evidence="5"/>
<feature type="active site" description="Proton donor" evidence="3">
    <location>
        <position position="127"/>
    </location>
</feature>
<dbReference type="InterPro" id="IPR005913">
    <property type="entry name" value="dTDP_dehydrorham_reduct"/>
</dbReference>
<dbReference type="Pfam" id="PF04321">
    <property type="entry name" value="RmlD_sub_bind"/>
    <property type="match status" value="1"/>
</dbReference>
<comment type="similarity">
    <text evidence="1">Belongs to the dTDP-4-dehydrorhamnose 3,5-epimerase family.</text>
</comment>
<dbReference type="GO" id="GO:0005829">
    <property type="term" value="C:cytosol"/>
    <property type="evidence" value="ECO:0007669"/>
    <property type="project" value="TreeGrafter"/>
</dbReference>
<protein>
    <recommendedName>
        <fullName evidence="5">dTDP-4-dehydrorhamnose reductase</fullName>
        <ecNumber evidence="5">1.1.1.133</ecNumber>
    </recommendedName>
</protein>
<evidence type="ECO:0000313" key="7">
    <source>
        <dbReference type="EMBL" id="NLF91694.1"/>
    </source>
</evidence>
<dbReference type="GO" id="GO:0008830">
    <property type="term" value="F:dTDP-4-dehydrorhamnose 3,5-epimerase activity"/>
    <property type="evidence" value="ECO:0007669"/>
    <property type="project" value="InterPro"/>
</dbReference>
<evidence type="ECO:0000256" key="1">
    <source>
        <dbReference type="ARBA" id="ARBA00010154"/>
    </source>
</evidence>
<dbReference type="InterPro" id="IPR011051">
    <property type="entry name" value="RmlC_Cupin_sf"/>
</dbReference>
<gene>
    <name evidence="7" type="primary">rfbD</name>
    <name evidence="7" type="ORF">GX570_10175</name>
</gene>
<dbReference type="SUPFAM" id="SSF51735">
    <property type="entry name" value="NAD(P)-binding Rossmann-fold domains"/>
    <property type="match status" value="1"/>
</dbReference>
<dbReference type="EMBL" id="JAAYYP010000365">
    <property type="protein sequence ID" value="NLF91694.1"/>
    <property type="molecule type" value="Genomic_DNA"/>
</dbReference>
<dbReference type="PANTHER" id="PTHR10491">
    <property type="entry name" value="DTDP-4-DEHYDRORHAMNOSE REDUCTASE"/>
    <property type="match status" value="1"/>
</dbReference>
<evidence type="ECO:0000259" key="6">
    <source>
        <dbReference type="Pfam" id="PF04321"/>
    </source>
</evidence>
<proteinExistence type="inferred from homology"/>
<dbReference type="Gene3D" id="2.60.120.10">
    <property type="entry name" value="Jelly Rolls"/>
    <property type="match status" value="1"/>
</dbReference>
<keyword evidence="5 7" id="KW-0560">Oxidoreductase</keyword>
<evidence type="ECO:0000256" key="3">
    <source>
        <dbReference type="PIRSR" id="PIRSR600888-1"/>
    </source>
</evidence>
<feature type="domain" description="RmlD-like substrate binding" evidence="6">
    <location>
        <begin position="174"/>
        <end position="442"/>
    </location>
</feature>
<dbReference type="AlphaFoldDB" id="A0A847HEG4"/>
<evidence type="ECO:0000313" key="8">
    <source>
        <dbReference type="Proteomes" id="UP000523614"/>
    </source>
</evidence>
<comment type="caution">
    <text evidence="7">The sequence shown here is derived from an EMBL/GenBank/DDBJ whole genome shotgun (WGS) entry which is preliminary data.</text>
</comment>